<evidence type="ECO:0000313" key="13">
    <source>
        <dbReference type="Proteomes" id="UP000694941"/>
    </source>
</evidence>
<evidence type="ECO:0000256" key="7">
    <source>
        <dbReference type="ARBA" id="ARBA00023053"/>
    </source>
</evidence>
<dbReference type="PANTHER" id="PTHR42985:SF40">
    <property type="entry name" value="LD47995P-RELATED"/>
    <property type="match status" value="1"/>
</dbReference>
<evidence type="ECO:0000256" key="8">
    <source>
        <dbReference type="ARBA" id="ARBA00023065"/>
    </source>
</evidence>
<gene>
    <name evidence="14" type="primary">LOC106476388</name>
</gene>
<evidence type="ECO:0000256" key="11">
    <source>
        <dbReference type="RuleBase" id="RU362091"/>
    </source>
</evidence>
<evidence type="ECO:0000256" key="5">
    <source>
        <dbReference type="ARBA" id="ARBA00022692"/>
    </source>
</evidence>
<dbReference type="RefSeq" id="XP_013792504.2">
    <property type="nucleotide sequence ID" value="XM_013937050.2"/>
</dbReference>
<comment type="subcellular location">
    <subcellularLocation>
        <location evidence="1">Cell membrane</location>
        <topology evidence="1">Multi-pass membrane protein</topology>
    </subcellularLocation>
</comment>
<dbReference type="PANTHER" id="PTHR42985">
    <property type="entry name" value="SODIUM-COUPLED MONOCARBOXYLATE TRANSPORTER"/>
    <property type="match status" value="1"/>
</dbReference>
<protein>
    <submittedName>
        <fullName evidence="14">Sodium-coupled monocarboxylate transporter 1-like</fullName>
    </submittedName>
</protein>
<dbReference type="InterPro" id="IPR038377">
    <property type="entry name" value="Na/Glc_symporter_sf"/>
</dbReference>
<keyword evidence="10" id="KW-0739">Sodium transport</keyword>
<accession>A0ABM1C1A8</accession>
<evidence type="ECO:0000256" key="4">
    <source>
        <dbReference type="ARBA" id="ARBA00022475"/>
    </source>
</evidence>
<keyword evidence="7" id="KW-0915">Sodium</keyword>
<feature type="transmembrane region" description="Helical" evidence="12">
    <location>
        <begin position="282"/>
        <end position="301"/>
    </location>
</feature>
<feature type="non-terminal residue" evidence="14">
    <location>
        <position position="333"/>
    </location>
</feature>
<feature type="transmembrane region" description="Helical" evidence="12">
    <location>
        <begin position="134"/>
        <end position="152"/>
    </location>
</feature>
<dbReference type="PROSITE" id="PS50283">
    <property type="entry name" value="NA_SOLUT_SYMP_3"/>
    <property type="match status" value="1"/>
</dbReference>
<dbReference type="NCBIfam" id="TIGR00813">
    <property type="entry name" value="sss"/>
    <property type="match status" value="1"/>
</dbReference>
<keyword evidence="6 12" id="KW-1133">Transmembrane helix</keyword>
<evidence type="ECO:0000256" key="12">
    <source>
        <dbReference type="SAM" id="Phobius"/>
    </source>
</evidence>
<feature type="transmembrane region" description="Helical" evidence="12">
    <location>
        <begin position="53"/>
        <end position="72"/>
    </location>
</feature>
<reference evidence="14" key="1">
    <citation type="submission" date="2025-08" db="UniProtKB">
        <authorList>
            <consortium name="RefSeq"/>
        </authorList>
    </citation>
    <scope>IDENTIFICATION</scope>
    <source>
        <tissue evidence="14">Muscle</tissue>
    </source>
</reference>
<evidence type="ECO:0000256" key="2">
    <source>
        <dbReference type="ARBA" id="ARBA00006434"/>
    </source>
</evidence>
<evidence type="ECO:0000313" key="14">
    <source>
        <dbReference type="RefSeq" id="XP_013792504.2"/>
    </source>
</evidence>
<sequence length="333" mass="36669">NIWFRFFLLQYLERRFSRLVRTLGSIVFAIQMIIYMAIVLYAPALALSQVTGISVWAAVLSIGLVCTFYTSVGGMKAVVWTDFFQVTMMFISMFVVVFKGAEDEGGWANVWQTNVQGQRIEFFNFDPNPTTRHTVWNLAIGGYFTWVAVYGVNQAMVQRYLSIPTLRGAQTALWLNLPGLVVLLTISCLAGLVIYAKYHTCDPLSWTNFKLSSDQLFPLFVMDVLGFLPGLPGLFVSGIFSGALSTVSSGVNSLAAVTLEDVVKAYIKKDISELWATRITKILAVVYGLIAIGLVAVAQLLGNVLQAALTIFGVIGGPLLGLFSLGMFFPWAY</sequence>
<evidence type="ECO:0000256" key="3">
    <source>
        <dbReference type="ARBA" id="ARBA00022448"/>
    </source>
</evidence>
<keyword evidence="3" id="KW-0813">Transport</keyword>
<feature type="transmembrane region" description="Helical" evidence="12">
    <location>
        <begin position="307"/>
        <end position="329"/>
    </location>
</feature>
<proteinExistence type="inferred from homology"/>
<keyword evidence="4" id="KW-1003">Cell membrane</keyword>
<feature type="transmembrane region" description="Helical" evidence="12">
    <location>
        <begin position="79"/>
        <end position="98"/>
    </location>
</feature>
<dbReference type="InterPro" id="IPR001734">
    <property type="entry name" value="Na/solute_symporter"/>
</dbReference>
<feature type="transmembrane region" description="Helical" evidence="12">
    <location>
        <begin position="20"/>
        <end position="41"/>
    </location>
</feature>
<dbReference type="InterPro" id="IPR051163">
    <property type="entry name" value="Sodium:Solute_Symporter_SSF"/>
</dbReference>
<dbReference type="Pfam" id="PF00474">
    <property type="entry name" value="SSF"/>
    <property type="match status" value="1"/>
</dbReference>
<evidence type="ECO:0000256" key="10">
    <source>
        <dbReference type="ARBA" id="ARBA00023201"/>
    </source>
</evidence>
<keyword evidence="9 12" id="KW-0472">Membrane</keyword>
<evidence type="ECO:0000256" key="6">
    <source>
        <dbReference type="ARBA" id="ARBA00022989"/>
    </source>
</evidence>
<name>A0ABM1C1A8_LIMPO</name>
<feature type="transmembrane region" description="Helical" evidence="12">
    <location>
        <begin position="216"/>
        <end position="240"/>
    </location>
</feature>
<feature type="non-terminal residue" evidence="14">
    <location>
        <position position="1"/>
    </location>
</feature>
<organism evidence="13 14">
    <name type="scientific">Limulus polyphemus</name>
    <name type="common">Atlantic horseshoe crab</name>
    <dbReference type="NCBI Taxonomy" id="6850"/>
    <lineage>
        <taxon>Eukaryota</taxon>
        <taxon>Metazoa</taxon>
        <taxon>Ecdysozoa</taxon>
        <taxon>Arthropoda</taxon>
        <taxon>Chelicerata</taxon>
        <taxon>Merostomata</taxon>
        <taxon>Xiphosura</taxon>
        <taxon>Limulidae</taxon>
        <taxon>Limulus</taxon>
    </lineage>
</organism>
<comment type="similarity">
    <text evidence="2 11">Belongs to the sodium:solute symporter (SSF) (TC 2.A.21) family.</text>
</comment>
<evidence type="ECO:0000256" key="9">
    <source>
        <dbReference type="ARBA" id="ARBA00023136"/>
    </source>
</evidence>
<dbReference type="GeneID" id="106476388"/>
<feature type="transmembrane region" description="Helical" evidence="12">
    <location>
        <begin position="173"/>
        <end position="196"/>
    </location>
</feature>
<keyword evidence="13" id="KW-1185">Reference proteome</keyword>
<evidence type="ECO:0000256" key="1">
    <source>
        <dbReference type="ARBA" id="ARBA00004651"/>
    </source>
</evidence>
<dbReference type="Proteomes" id="UP000694941">
    <property type="component" value="Unplaced"/>
</dbReference>
<keyword evidence="5 12" id="KW-0812">Transmembrane</keyword>
<keyword evidence="8" id="KW-0406">Ion transport</keyword>
<dbReference type="Gene3D" id="1.20.1730.10">
    <property type="entry name" value="Sodium/glucose cotransporter"/>
    <property type="match status" value="1"/>
</dbReference>